<keyword evidence="1" id="KW-1133">Transmembrane helix</keyword>
<dbReference type="Proteomes" id="UP001231362">
    <property type="component" value="Unassembled WGS sequence"/>
</dbReference>
<evidence type="ECO:0000313" key="3">
    <source>
        <dbReference type="Proteomes" id="UP001231362"/>
    </source>
</evidence>
<feature type="transmembrane region" description="Helical" evidence="1">
    <location>
        <begin position="62"/>
        <end position="83"/>
    </location>
</feature>
<accession>A0ABT9V9E4</accession>
<organism evidence="2 3">
    <name type="scientific">Anoxybacillus andreesenii</name>
    <dbReference type="NCBI Taxonomy" id="1325932"/>
    <lineage>
        <taxon>Bacteria</taxon>
        <taxon>Bacillati</taxon>
        <taxon>Bacillota</taxon>
        <taxon>Bacilli</taxon>
        <taxon>Bacillales</taxon>
        <taxon>Anoxybacillaceae</taxon>
        <taxon>Anoxybacillus</taxon>
    </lineage>
</organism>
<dbReference type="RefSeq" id="WP_307152033.1">
    <property type="nucleotide sequence ID" value="NZ_JAUSTU010000031.1"/>
</dbReference>
<evidence type="ECO:0000313" key="2">
    <source>
        <dbReference type="EMBL" id="MDQ0157581.1"/>
    </source>
</evidence>
<comment type="caution">
    <text evidence="2">The sequence shown here is derived from an EMBL/GenBank/DDBJ whole genome shotgun (WGS) entry which is preliminary data.</text>
</comment>
<gene>
    <name evidence="2" type="ORF">J2S07_003926</name>
</gene>
<name>A0ABT9V9E4_9BACL</name>
<keyword evidence="1" id="KW-0472">Membrane</keyword>
<sequence>MSVQHFHAMCHKYRGRAVEIRTHDGRVHRGIIHQVTPNRVYLQPLARRRNLGGFGYGFGWGWGWGFGIAIGAIAAIGLLSLFWW</sequence>
<protein>
    <submittedName>
        <fullName evidence="2">Uncharacterized protein</fullName>
    </submittedName>
</protein>
<reference evidence="2 3" key="1">
    <citation type="submission" date="2023-07" db="EMBL/GenBank/DDBJ databases">
        <title>Genomic Encyclopedia of Type Strains, Phase IV (KMG-IV): sequencing the most valuable type-strain genomes for metagenomic binning, comparative biology and taxonomic classification.</title>
        <authorList>
            <person name="Goeker M."/>
        </authorList>
    </citation>
    <scope>NUCLEOTIDE SEQUENCE [LARGE SCALE GENOMIC DNA]</scope>
    <source>
        <strain evidence="2 3">DSM 23948</strain>
    </source>
</reference>
<dbReference type="EMBL" id="JAUSTU010000031">
    <property type="protein sequence ID" value="MDQ0157581.1"/>
    <property type="molecule type" value="Genomic_DNA"/>
</dbReference>
<evidence type="ECO:0000256" key="1">
    <source>
        <dbReference type="SAM" id="Phobius"/>
    </source>
</evidence>
<keyword evidence="3" id="KW-1185">Reference proteome</keyword>
<proteinExistence type="predicted"/>
<keyword evidence="1" id="KW-0812">Transmembrane</keyword>